<evidence type="ECO:0000256" key="1">
    <source>
        <dbReference type="ARBA" id="ARBA00022722"/>
    </source>
</evidence>
<accession>A0A8D2J5T9</accession>
<dbReference type="InterPro" id="IPR047021">
    <property type="entry name" value="REXO1/3/4-like"/>
</dbReference>
<evidence type="ECO:0000259" key="6">
    <source>
        <dbReference type="PROSITE" id="PS50102"/>
    </source>
</evidence>
<evidence type="ECO:0000313" key="7">
    <source>
        <dbReference type="Ensembl" id="ENSVKKP00000007600.1"/>
    </source>
</evidence>
<protein>
    <submittedName>
        <fullName evidence="7">RNA exonuclease 5</fullName>
    </submittedName>
</protein>
<name>A0A8D2J5T9_VARKO</name>
<dbReference type="Gene3D" id="3.30.70.330">
    <property type="match status" value="2"/>
</dbReference>
<dbReference type="InterPro" id="IPR035979">
    <property type="entry name" value="RBD_domain_sf"/>
</dbReference>
<reference evidence="7" key="1">
    <citation type="submission" date="2025-08" db="UniProtKB">
        <authorList>
            <consortium name="Ensembl"/>
        </authorList>
    </citation>
    <scope>IDENTIFICATION</scope>
</reference>
<keyword evidence="2" id="KW-0378">Hydrolase</keyword>
<evidence type="ECO:0000256" key="2">
    <source>
        <dbReference type="ARBA" id="ARBA00022801"/>
    </source>
</evidence>
<dbReference type="GO" id="GO:0004527">
    <property type="term" value="F:exonuclease activity"/>
    <property type="evidence" value="ECO:0007669"/>
    <property type="project" value="UniProtKB-KW"/>
</dbReference>
<dbReference type="InterPro" id="IPR000504">
    <property type="entry name" value="RRM_dom"/>
</dbReference>
<dbReference type="InterPro" id="IPR034922">
    <property type="entry name" value="REX1-like_exo"/>
</dbReference>
<dbReference type="PROSITE" id="PS50102">
    <property type="entry name" value="RRM"/>
    <property type="match status" value="2"/>
</dbReference>
<dbReference type="KEGG" id="vko:123025256"/>
<dbReference type="GO" id="GO:0005634">
    <property type="term" value="C:nucleus"/>
    <property type="evidence" value="ECO:0007669"/>
    <property type="project" value="TreeGrafter"/>
</dbReference>
<evidence type="ECO:0000313" key="8">
    <source>
        <dbReference type="Proteomes" id="UP000694545"/>
    </source>
</evidence>
<dbReference type="Pfam" id="PF00076">
    <property type="entry name" value="RRM_1"/>
    <property type="match status" value="2"/>
</dbReference>
<proteinExistence type="predicted"/>
<dbReference type="SMART" id="SM00479">
    <property type="entry name" value="EXOIII"/>
    <property type="match status" value="1"/>
</dbReference>
<keyword evidence="3" id="KW-0269">Exonuclease</keyword>
<reference evidence="7" key="2">
    <citation type="submission" date="2025-09" db="UniProtKB">
        <authorList>
            <consortium name="Ensembl"/>
        </authorList>
    </citation>
    <scope>IDENTIFICATION</scope>
</reference>
<dbReference type="PANTHER" id="PTHR12801">
    <property type="entry name" value="RNA EXONUCLEASE REXO1 / RECO3 FAMILY MEMBER-RELATED"/>
    <property type="match status" value="1"/>
</dbReference>
<keyword evidence="8" id="KW-1185">Reference proteome</keyword>
<gene>
    <name evidence="7" type="primary">REXO5</name>
</gene>
<dbReference type="CTD" id="81691"/>
<sequence length="761" mass="85509">MATETRAIKNKRPREDNKKVEEPQKIKKKRKVAENDVCQHQKKAKILSKEKKPHLSTAVFGKDCKISYDQLYQFLKYSTLGKHHCASQSSWCHIHHQRCLAGVAVAVLRDVGQLHFYRFYMQFRYLRKTFRQRFSLPPVSGDFMEKLCGAGAKIRQRVDKQARAKEPIIQKYGEKRHGLTSYLLTPKEMCLHDYPQADDDSCSHFVHTGCNSPATDSSPLFGLDCEMCLTSKGSELTRISVVDASGRCIMNELVKPKLPISDYLTSYSGITKELLLPVTTTLADIQGRLKRLLPADAVLVGHSLNFDLRALEMVHPRVIDTSLLFARKDGKRFKLKFLAEAVLGKKIQQEDGQGHDPTEDARCALELAQYFIGQGPKKVAELNLEIKLLEQRNAPKQKNRVQKHVQNPTQCLLDILHSMGQKTLLLGGPHEAPSSNCQNHLDPLNKHIFQRALDKIPRASFSLIQFDLDSKLVTSDLTAEMCSKMRAKLVDLLTVYAGPFGQDVCLKSLKRTFKKYGHVQSIRFITETAEPHICTQYEVLEAAQLAMGSLNGTVVEGSLIKVQRPVTELTLDCEGLVKELESDPENEGVVYLAGLRKMEKETDLQEKLSYLTDLSSVFQPRDPSTGKKRNYCFLKFPTARSATSALKTIEEQAARGSRLRGRRALTPTGLQQWISRGTQNDSKLAAPRPHPDFSVKQCSALEQDLKKAIKALDHQIEELYQRLPDHTLCVILLPGTDRLSEPLPGLSLLGIKGEDTACSSS</sequence>
<dbReference type="OrthoDB" id="3996471at2759"/>
<dbReference type="CDD" id="cd06145">
    <property type="entry name" value="REX1_like"/>
    <property type="match status" value="1"/>
</dbReference>
<keyword evidence="1" id="KW-0540">Nuclease</keyword>
<dbReference type="InterPro" id="IPR036397">
    <property type="entry name" value="RNaseH_sf"/>
</dbReference>
<dbReference type="InterPro" id="IPR013520">
    <property type="entry name" value="Ribonucl_H"/>
</dbReference>
<dbReference type="Proteomes" id="UP000694545">
    <property type="component" value="Unplaced"/>
</dbReference>
<dbReference type="SUPFAM" id="SSF54928">
    <property type="entry name" value="RNA-binding domain, RBD"/>
    <property type="match status" value="1"/>
</dbReference>
<evidence type="ECO:0000256" key="5">
    <source>
        <dbReference type="SAM" id="MobiDB-lite"/>
    </source>
</evidence>
<feature type="domain" description="RRM" evidence="6">
    <location>
        <begin position="588"/>
        <end position="663"/>
    </location>
</feature>
<dbReference type="SUPFAM" id="SSF53098">
    <property type="entry name" value="Ribonuclease H-like"/>
    <property type="match status" value="1"/>
</dbReference>
<dbReference type="Ensembl" id="ENSVKKT00000007800.1">
    <property type="protein sequence ID" value="ENSVKKP00000007600.1"/>
    <property type="gene ID" value="ENSVKKG00000005456.1"/>
</dbReference>
<feature type="domain" description="RRM" evidence="6">
    <location>
        <begin position="493"/>
        <end position="567"/>
    </location>
</feature>
<dbReference type="PANTHER" id="PTHR12801:SF82">
    <property type="entry name" value="RNA EXONUCLEASE 5"/>
    <property type="match status" value="1"/>
</dbReference>
<dbReference type="RefSeq" id="XP_044289770.1">
    <property type="nucleotide sequence ID" value="XM_044433835.1"/>
</dbReference>
<organism evidence="7 8">
    <name type="scientific">Varanus komodoensis</name>
    <name type="common">Komodo dragon</name>
    <dbReference type="NCBI Taxonomy" id="61221"/>
    <lineage>
        <taxon>Eukaryota</taxon>
        <taxon>Metazoa</taxon>
        <taxon>Chordata</taxon>
        <taxon>Craniata</taxon>
        <taxon>Vertebrata</taxon>
        <taxon>Euteleostomi</taxon>
        <taxon>Lepidosauria</taxon>
        <taxon>Squamata</taxon>
        <taxon>Bifurcata</taxon>
        <taxon>Unidentata</taxon>
        <taxon>Episquamata</taxon>
        <taxon>Toxicofera</taxon>
        <taxon>Anguimorpha</taxon>
        <taxon>Paleoanguimorpha</taxon>
        <taxon>Varanoidea</taxon>
        <taxon>Varanidae</taxon>
        <taxon>Varanus</taxon>
    </lineage>
</organism>
<keyword evidence="4" id="KW-0694">RNA-binding</keyword>
<dbReference type="InterPro" id="IPR012337">
    <property type="entry name" value="RNaseH-like_sf"/>
</dbReference>
<evidence type="ECO:0000256" key="3">
    <source>
        <dbReference type="ARBA" id="ARBA00022839"/>
    </source>
</evidence>
<dbReference type="SMART" id="SM00360">
    <property type="entry name" value="RRM"/>
    <property type="match status" value="2"/>
</dbReference>
<feature type="region of interest" description="Disordered" evidence="5">
    <location>
        <begin position="1"/>
        <end position="34"/>
    </location>
</feature>
<dbReference type="AlphaFoldDB" id="A0A8D2J5T9"/>
<dbReference type="OMA" id="PHICIQY"/>
<dbReference type="FunFam" id="3.30.420.10:FF:000175">
    <property type="entry name" value="RNA exonuclease 5"/>
    <property type="match status" value="1"/>
</dbReference>
<dbReference type="InterPro" id="IPR012677">
    <property type="entry name" value="Nucleotide-bd_a/b_plait_sf"/>
</dbReference>
<dbReference type="GO" id="GO:0003723">
    <property type="term" value="F:RNA binding"/>
    <property type="evidence" value="ECO:0007669"/>
    <property type="project" value="UniProtKB-UniRule"/>
</dbReference>
<evidence type="ECO:0000256" key="4">
    <source>
        <dbReference type="PROSITE-ProRule" id="PRU00176"/>
    </source>
</evidence>
<feature type="compositionally biased region" description="Basic and acidic residues" evidence="5">
    <location>
        <begin position="13"/>
        <end position="25"/>
    </location>
</feature>
<dbReference type="Gene3D" id="3.30.420.10">
    <property type="entry name" value="Ribonuclease H-like superfamily/Ribonuclease H"/>
    <property type="match status" value="1"/>
</dbReference>
<dbReference type="GeneID" id="123025256"/>